<dbReference type="Proteomes" id="UP001530400">
    <property type="component" value="Unassembled WGS sequence"/>
</dbReference>
<proteinExistence type="predicted"/>
<dbReference type="AlphaFoldDB" id="A0ABD3NFB2"/>
<reference evidence="1 2" key="1">
    <citation type="submission" date="2024-10" db="EMBL/GenBank/DDBJ databases">
        <title>Updated reference genomes for cyclostephanoid diatoms.</title>
        <authorList>
            <person name="Roberts W.R."/>
            <person name="Alverson A.J."/>
        </authorList>
    </citation>
    <scope>NUCLEOTIDE SEQUENCE [LARGE SCALE GENOMIC DNA]</scope>
    <source>
        <strain evidence="1 2">AJA010-31</strain>
    </source>
</reference>
<dbReference type="Gene3D" id="2.60.40.1190">
    <property type="match status" value="1"/>
</dbReference>
<sequence length="186" mass="21130">MTEPDKLQRPLQPFTKQAHLSNIKLDGQARWKGGNLELHYYLNYSDDDVMLPASRESEPQRCDGLWEHTCFEAFVGKPGDQGYWEINLSPSGDWNYYRLSGYRENLQADTTVKKLAITLEKNESGLELSCTVPLGALIESDTSLEISLTAVLEHPTQGCSFWAWKHSGKEADFHLRDSLRILEPGK</sequence>
<evidence type="ECO:0000313" key="1">
    <source>
        <dbReference type="EMBL" id="KAL3774619.1"/>
    </source>
</evidence>
<accession>A0ABD3NFB2</accession>
<evidence type="ECO:0000313" key="2">
    <source>
        <dbReference type="Proteomes" id="UP001530400"/>
    </source>
</evidence>
<protein>
    <submittedName>
        <fullName evidence="1">Uncharacterized protein</fullName>
    </submittedName>
</protein>
<dbReference type="EMBL" id="JALLPJ020001184">
    <property type="protein sequence ID" value="KAL3774619.1"/>
    <property type="molecule type" value="Genomic_DNA"/>
</dbReference>
<comment type="caution">
    <text evidence="1">The sequence shown here is derived from an EMBL/GenBank/DDBJ whole genome shotgun (WGS) entry which is preliminary data.</text>
</comment>
<organism evidence="1 2">
    <name type="scientific">Cyclotella atomus</name>
    <dbReference type="NCBI Taxonomy" id="382360"/>
    <lineage>
        <taxon>Eukaryota</taxon>
        <taxon>Sar</taxon>
        <taxon>Stramenopiles</taxon>
        <taxon>Ochrophyta</taxon>
        <taxon>Bacillariophyta</taxon>
        <taxon>Coscinodiscophyceae</taxon>
        <taxon>Thalassiosirophycidae</taxon>
        <taxon>Stephanodiscales</taxon>
        <taxon>Stephanodiscaceae</taxon>
        <taxon>Cyclotella</taxon>
    </lineage>
</organism>
<keyword evidence="2" id="KW-1185">Reference proteome</keyword>
<name>A0ABD3NFB2_9STRA</name>
<dbReference type="CDD" id="cd09627">
    <property type="entry name" value="DOMON_murB_like"/>
    <property type="match status" value="1"/>
</dbReference>
<gene>
    <name evidence="1" type="ORF">ACHAWO_001990</name>
</gene>